<gene>
    <name evidence="2" type="primary">LOC123086016</name>
</gene>
<feature type="region of interest" description="Disordered" evidence="1">
    <location>
        <begin position="97"/>
        <end position="150"/>
    </location>
</feature>
<dbReference type="Gramene" id="TraesMAC1B03G00202320.1">
    <property type="protein sequence ID" value="TraesMAC1B03G00202320.1"/>
    <property type="gene ID" value="TraesMAC1B03G00202320"/>
</dbReference>
<feature type="region of interest" description="Disordered" evidence="1">
    <location>
        <begin position="1"/>
        <end position="28"/>
    </location>
</feature>
<dbReference type="PANTHER" id="PTHR33130:SF86">
    <property type="entry name" value="OS01G0132500 PROTEIN"/>
    <property type="match status" value="1"/>
</dbReference>
<dbReference type="Gramene" id="TraesCS1B03G0133800.1">
    <property type="protein sequence ID" value="TraesCS1B03G0133800.1.CDS"/>
    <property type="gene ID" value="TraesCS1B03G0133800"/>
</dbReference>
<dbReference type="PANTHER" id="PTHR33130">
    <property type="entry name" value="PUTATIVE (DUF1639)-RELATED"/>
    <property type="match status" value="1"/>
</dbReference>
<dbReference type="Gramene" id="TraesSTA1B03G00199900.1">
    <property type="protein sequence ID" value="TraesSTA1B03G00199900.1"/>
    <property type="gene ID" value="TraesSTA1B03G00199900"/>
</dbReference>
<evidence type="ECO:0000313" key="2">
    <source>
        <dbReference type="EnsemblPlants" id="TraesCS1B02G057200.1"/>
    </source>
</evidence>
<dbReference type="Gramene" id="TraesARI1B03G00203400.1">
    <property type="protein sequence ID" value="TraesARI1B03G00203400.1"/>
    <property type="gene ID" value="TraesARI1B03G00203400"/>
</dbReference>
<dbReference type="Gramene" id="TraesJAG1B03G00201930.1">
    <property type="protein sequence ID" value="TraesJAG1B03G00201930.1"/>
    <property type="gene ID" value="TraesJAG1B03G00201930"/>
</dbReference>
<reference evidence="2" key="1">
    <citation type="submission" date="2018-08" db="EMBL/GenBank/DDBJ databases">
        <authorList>
            <person name="Rossello M."/>
        </authorList>
    </citation>
    <scope>NUCLEOTIDE SEQUENCE [LARGE SCALE GENOMIC DNA]</scope>
    <source>
        <strain evidence="2">cv. Chinese Spring</strain>
    </source>
</reference>
<dbReference type="Gramene" id="TraesWEE_scaffold_047254_01G000500.1">
    <property type="protein sequence ID" value="TraesWEE_scaffold_047254_01G000500.1"/>
    <property type="gene ID" value="TraesWEE_scaffold_047254_01G000500"/>
</dbReference>
<dbReference type="Gramene" id="TraesRN1B0100118700.1">
    <property type="protein sequence ID" value="TraesRN1B0100118700.1"/>
    <property type="gene ID" value="TraesRN1B0100118700"/>
</dbReference>
<dbReference type="Pfam" id="PF07797">
    <property type="entry name" value="DUF1639"/>
    <property type="match status" value="1"/>
</dbReference>
<sequence length="225" mass="24203">MVNSKEPPTEPPSSNRAIESSVGQAGGTAAEVATMSLSAHRETLSSLSSTLKTPGSHRVLRYAPVNRAGEAIAPAMGSSSQDLNKVRQRLQLGLGEVNAAPGVGKPRDNESPVVTEAVSPQPLKAQPRRRPAMSSHTDATAVSVPPQASERKRRLVRADALDRPRFSATLFAEEIEEDIYALTGALPRTRPRHRPPAVQNQIDLLLPGSRLSEINAESYRVPDDR</sequence>
<protein>
    <submittedName>
        <fullName evidence="2">Uncharacterized protein</fullName>
    </submittedName>
</protein>
<evidence type="ECO:0000313" key="3">
    <source>
        <dbReference type="Proteomes" id="UP000019116"/>
    </source>
</evidence>
<dbReference type="AlphaFoldDB" id="A0A3B5YRE1"/>
<dbReference type="Gramene" id="TraesCS1B02G057200.1">
    <property type="protein sequence ID" value="TraesCS1B02G057200.1"/>
    <property type="gene ID" value="TraesCS1B02G057200"/>
</dbReference>
<dbReference type="OrthoDB" id="769821at2759"/>
<dbReference type="EnsemblPlants" id="TraesCS1B02G057200.1">
    <property type="protein sequence ID" value="TraesCS1B02G057200.1"/>
    <property type="gene ID" value="TraesCS1B02G057200"/>
</dbReference>
<accession>A0A3B5YRE1</accession>
<evidence type="ECO:0000256" key="1">
    <source>
        <dbReference type="SAM" id="MobiDB-lite"/>
    </source>
</evidence>
<keyword evidence="3" id="KW-1185">Reference proteome</keyword>
<feature type="compositionally biased region" description="Polar residues" evidence="1">
    <location>
        <begin position="12"/>
        <end position="23"/>
    </location>
</feature>
<dbReference type="GeneID" id="123086016"/>
<name>A0A3B5YRE1_WHEAT</name>
<organism evidence="2">
    <name type="scientific">Triticum aestivum</name>
    <name type="common">Wheat</name>
    <dbReference type="NCBI Taxonomy" id="4565"/>
    <lineage>
        <taxon>Eukaryota</taxon>
        <taxon>Viridiplantae</taxon>
        <taxon>Streptophyta</taxon>
        <taxon>Embryophyta</taxon>
        <taxon>Tracheophyta</taxon>
        <taxon>Spermatophyta</taxon>
        <taxon>Magnoliopsida</taxon>
        <taxon>Liliopsida</taxon>
        <taxon>Poales</taxon>
        <taxon>Poaceae</taxon>
        <taxon>BOP clade</taxon>
        <taxon>Pooideae</taxon>
        <taxon>Triticodae</taxon>
        <taxon>Triticeae</taxon>
        <taxon>Triticinae</taxon>
        <taxon>Triticum</taxon>
    </lineage>
</organism>
<dbReference type="Gramene" id="TraesROB_scaffold_018255_01G000400.1">
    <property type="protein sequence ID" value="TraesROB_scaffold_018255_01G000400.1"/>
    <property type="gene ID" value="TraesROB_scaffold_018255_01G000400"/>
</dbReference>
<reference evidence="2" key="2">
    <citation type="submission" date="2018-10" db="UniProtKB">
        <authorList>
            <consortium name="EnsemblPlants"/>
        </authorList>
    </citation>
    <scope>IDENTIFICATION</scope>
</reference>
<dbReference type="Gramene" id="TraesLDM1B03G00201190.1">
    <property type="protein sequence ID" value="TraesLDM1B03G00201190.1"/>
    <property type="gene ID" value="TraesLDM1B03G00201190"/>
</dbReference>
<dbReference type="Proteomes" id="UP000019116">
    <property type="component" value="Chromosome 1B"/>
</dbReference>
<proteinExistence type="predicted"/>
<dbReference type="Gramene" id="TraesSYM1B03G00206210.1">
    <property type="protein sequence ID" value="TraesSYM1B03G00206210.1"/>
    <property type="gene ID" value="TraesSYM1B03G00206210"/>
</dbReference>
<dbReference type="Gramene" id="TraesCAD_scaffold_119798_01G000300.1">
    <property type="protein sequence ID" value="TraesCAD_scaffold_119798_01G000300.1"/>
    <property type="gene ID" value="TraesCAD_scaffold_119798_01G000300"/>
</dbReference>
<dbReference type="InterPro" id="IPR012438">
    <property type="entry name" value="DUF1639"/>
</dbReference>
<dbReference type="STRING" id="4565.A0A3B5YRE1"/>
<dbReference type="RefSeq" id="XP_044363655.1">
    <property type="nucleotide sequence ID" value="XM_044507720.1"/>
</dbReference>